<organism evidence="12 13">
    <name type="scientific">Svornostia abyssi</name>
    <dbReference type="NCBI Taxonomy" id="2898438"/>
    <lineage>
        <taxon>Bacteria</taxon>
        <taxon>Bacillati</taxon>
        <taxon>Actinomycetota</taxon>
        <taxon>Thermoleophilia</taxon>
        <taxon>Solirubrobacterales</taxon>
        <taxon>Baekduiaceae</taxon>
        <taxon>Svornostia</taxon>
    </lineage>
</organism>
<dbReference type="PANTHER" id="PTHR10683">
    <property type="entry name" value="TRANSALDOLASE"/>
    <property type="match status" value="1"/>
</dbReference>
<evidence type="ECO:0000313" key="12">
    <source>
        <dbReference type="EMBL" id="UUY02380.1"/>
    </source>
</evidence>
<dbReference type="EC" id="2.2.1.2" evidence="5 11"/>
<reference evidence="13" key="1">
    <citation type="submission" date="2021-11" db="EMBL/GenBank/DDBJ databases">
        <title>Cultivation dependent microbiological survey of springs from the worlds oldest radium mine currently devoted to the extraction of radon-saturated water.</title>
        <authorList>
            <person name="Kapinusova G."/>
            <person name="Smrhova T."/>
            <person name="Strejcek M."/>
            <person name="Suman J."/>
            <person name="Jani K."/>
            <person name="Pajer P."/>
            <person name="Uhlik O."/>
        </authorList>
    </citation>
    <scope>NUCLEOTIDE SEQUENCE [LARGE SCALE GENOMIC DNA]</scope>
    <source>
        <strain evidence="13">J379</strain>
    </source>
</reference>
<evidence type="ECO:0000256" key="4">
    <source>
        <dbReference type="ARBA" id="ARBA00008426"/>
    </source>
</evidence>
<evidence type="ECO:0000256" key="1">
    <source>
        <dbReference type="ARBA" id="ARBA00003518"/>
    </source>
</evidence>
<dbReference type="SUPFAM" id="SSF51569">
    <property type="entry name" value="Aldolase"/>
    <property type="match status" value="1"/>
</dbReference>
<dbReference type="HAMAP" id="MF_00493">
    <property type="entry name" value="Transaldolase_2"/>
    <property type="match status" value="1"/>
</dbReference>
<accession>A0ABY5PD04</accession>
<dbReference type="GO" id="GO:0004801">
    <property type="term" value="F:transaldolase activity"/>
    <property type="evidence" value="ECO:0007669"/>
    <property type="project" value="UniProtKB-EC"/>
</dbReference>
<keyword evidence="6 11" id="KW-0963">Cytoplasm</keyword>
<name>A0ABY5PD04_9ACTN</name>
<dbReference type="Gene3D" id="3.20.20.70">
    <property type="entry name" value="Aldolase class I"/>
    <property type="match status" value="1"/>
</dbReference>
<comment type="function">
    <text evidence="1 11">Transaldolase is important for the balance of metabolites in the pentose-phosphate pathway.</text>
</comment>
<evidence type="ECO:0000256" key="8">
    <source>
        <dbReference type="ARBA" id="ARBA00023126"/>
    </source>
</evidence>
<evidence type="ECO:0000256" key="11">
    <source>
        <dbReference type="HAMAP-Rule" id="MF_00493"/>
    </source>
</evidence>
<comment type="subcellular location">
    <subcellularLocation>
        <location evidence="2 11">Cytoplasm</location>
    </subcellularLocation>
</comment>
<sequence length="369" mass="39290">MSDNRLRAIGALGQAVWIDNLNRALLRDGGLRPLLDEDGVTGVTSNPAIFQKAMGGSDRYDDDYREALAETSDPREIFFHLGFSDIRAACDQLRGVYDATNAQDGYVSFELPPELADDADGSIAAAVDIHARIDRPNVLIKVPGTAAGVVAFEELTARGISVNVTLLFAVSRYEEIARAYISGLQRRVDAGQAIDKIASVASFFVSRVDTKVDAALDAAGRADLKGKAAVANAQLAYQSFLEIFSGPDWEALAARGAMVQRPLWASTGVKNPDYPDTLYVDTLIGPDTVNTMPDATLAAARDHATPARTVDADFAGAAQVIADVRAAGVDLEHIVLTELVDEGVQLFVDAFEALIASIGERARELAPAG</sequence>
<dbReference type="InterPro" id="IPR013785">
    <property type="entry name" value="Aldolase_TIM"/>
</dbReference>
<comment type="catalytic activity">
    <reaction evidence="10 11">
        <text>D-sedoheptulose 7-phosphate + D-glyceraldehyde 3-phosphate = D-erythrose 4-phosphate + beta-D-fructose 6-phosphate</text>
        <dbReference type="Rhea" id="RHEA:17053"/>
        <dbReference type="ChEBI" id="CHEBI:16897"/>
        <dbReference type="ChEBI" id="CHEBI:57483"/>
        <dbReference type="ChEBI" id="CHEBI:57634"/>
        <dbReference type="ChEBI" id="CHEBI:59776"/>
        <dbReference type="EC" id="2.2.1.2"/>
    </reaction>
</comment>
<dbReference type="InterPro" id="IPR018225">
    <property type="entry name" value="Transaldolase_AS"/>
</dbReference>
<evidence type="ECO:0000256" key="6">
    <source>
        <dbReference type="ARBA" id="ARBA00022490"/>
    </source>
</evidence>
<feature type="active site" description="Schiff-base intermediate with substrate" evidence="11">
    <location>
        <position position="141"/>
    </location>
</feature>
<evidence type="ECO:0000256" key="10">
    <source>
        <dbReference type="ARBA" id="ARBA00048810"/>
    </source>
</evidence>
<dbReference type="CDD" id="cd00955">
    <property type="entry name" value="Transaldolase_like"/>
    <property type="match status" value="1"/>
</dbReference>
<dbReference type="NCBIfam" id="TIGR00876">
    <property type="entry name" value="tal_mycobact"/>
    <property type="match status" value="1"/>
</dbReference>
<evidence type="ECO:0000256" key="2">
    <source>
        <dbReference type="ARBA" id="ARBA00004496"/>
    </source>
</evidence>
<dbReference type="RefSeq" id="WP_353862909.1">
    <property type="nucleotide sequence ID" value="NZ_CP088295.1"/>
</dbReference>
<dbReference type="EMBL" id="CP088295">
    <property type="protein sequence ID" value="UUY02380.1"/>
    <property type="molecule type" value="Genomic_DNA"/>
</dbReference>
<evidence type="ECO:0000256" key="3">
    <source>
        <dbReference type="ARBA" id="ARBA00004857"/>
    </source>
</evidence>
<dbReference type="Pfam" id="PF00923">
    <property type="entry name" value="TAL_FSA"/>
    <property type="match status" value="1"/>
</dbReference>
<keyword evidence="13" id="KW-1185">Reference proteome</keyword>
<keyword evidence="8 11" id="KW-0570">Pentose shunt</keyword>
<dbReference type="InterPro" id="IPR001585">
    <property type="entry name" value="TAL/FSA"/>
</dbReference>
<dbReference type="PANTHER" id="PTHR10683:SF31">
    <property type="entry name" value="TRANSALDOLASE"/>
    <property type="match status" value="1"/>
</dbReference>
<proteinExistence type="inferred from homology"/>
<evidence type="ECO:0000256" key="5">
    <source>
        <dbReference type="ARBA" id="ARBA00013151"/>
    </source>
</evidence>
<protein>
    <recommendedName>
        <fullName evidence="5 11">Transaldolase</fullName>
        <ecNumber evidence="5 11">2.2.1.2</ecNumber>
    </recommendedName>
</protein>
<evidence type="ECO:0000256" key="9">
    <source>
        <dbReference type="ARBA" id="ARBA00023270"/>
    </source>
</evidence>
<gene>
    <name evidence="11 12" type="primary">tal</name>
    <name evidence="12" type="ORF">LRS13_16950</name>
</gene>
<dbReference type="PROSITE" id="PS01054">
    <property type="entry name" value="TRANSALDOLASE_1"/>
    <property type="match status" value="1"/>
</dbReference>
<dbReference type="InterPro" id="IPR004732">
    <property type="entry name" value="Transaldolase_2"/>
</dbReference>
<evidence type="ECO:0000313" key="13">
    <source>
        <dbReference type="Proteomes" id="UP001058860"/>
    </source>
</evidence>
<comment type="similarity">
    <text evidence="4 11">Belongs to the transaldolase family. Type 2 subfamily.</text>
</comment>
<dbReference type="NCBIfam" id="NF002881">
    <property type="entry name" value="PRK03343.1"/>
    <property type="match status" value="1"/>
</dbReference>
<dbReference type="PROSITE" id="PS00958">
    <property type="entry name" value="TRANSALDOLASE_2"/>
    <property type="match status" value="1"/>
</dbReference>
<dbReference type="Proteomes" id="UP001058860">
    <property type="component" value="Chromosome"/>
</dbReference>
<keyword evidence="7 11" id="KW-0808">Transferase</keyword>
<keyword evidence="9 11" id="KW-0704">Schiff base</keyword>
<evidence type="ECO:0000256" key="7">
    <source>
        <dbReference type="ARBA" id="ARBA00022679"/>
    </source>
</evidence>
<dbReference type="PIRSF" id="PIRSF036915">
    <property type="entry name" value="Trnald_Bac_Plnt"/>
    <property type="match status" value="1"/>
</dbReference>
<comment type="pathway">
    <text evidence="3 11">Carbohydrate degradation; pentose phosphate pathway; D-glyceraldehyde 3-phosphate and beta-D-fructose 6-phosphate from D-ribose 5-phosphate and D-xylulose 5-phosphate (non-oxidative stage): step 2/3.</text>
</comment>